<evidence type="ECO:0000313" key="3">
    <source>
        <dbReference type="Proteomes" id="UP000315842"/>
    </source>
</evidence>
<dbReference type="Pfam" id="PF13546">
    <property type="entry name" value="DDE_5"/>
    <property type="match status" value="1"/>
</dbReference>
<organism evidence="2 3">
    <name type="scientific">Cellulomonas uda</name>
    <dbReference type="NCBI Taxonomy" id="1714"/>
    <lineage>
        <taxon>Bacteria</taxon>
        <taxon>Bacillati</taxon>
        <taxon>Actinomycetota</taxon>
        <taxon>Actinomycetes</taxon>
        <taxon>Micrococcales</taxon>
        <taxon>Cellulomonadaceae</taxon>
        <taxon>Cellulomonas</taxon>
    </lineage>
</organism>
<accession>A0A4Y3KI69</accession>
<proteinExistence type="predicted"/>
<evidence type="ECO:0000259" key="1">
    <source>
        <dbReference type="Pfam" id="PF13546"/>
    </source>
</evidence>
<evidence type="ECO:0000313" key="2">
    <source>
        <dbReference type="EMBL" id="GEA82698.1"/>
    </source>
</evidence>
<dbReference type="AlphaFoldDB" id="A0A4Y3KI69"/>
<comment type="caution">
    <text evidence="2">The sequence shown here is derived from an EMBL/GenBank/DDBJ whole genome shotgun (WGS) entry which is preliminary data.</text>
</comment>
<dbReference type="PANTHER" id="PTHR33627:SF1">
    <property type="entry name" value="TRANSPOSASE"/>
    <property type="match status" value="1"/>
</dbReference>
<gene>
    <name evidence="2" type="ORF">CUD01_31420</name>
</gene>
<sequence length="414" mass="44271">MTSTTSHVSAQLIGRPDFEEFCGSVFAALPRRDQQRKAAAYVAGLLRASGRKSLRNIAAAAGAEVNEQSLHHFVSESTWPWRTVRRALAQHVVPTSRPQAFVVRHRDTPARPARRAGAELPQPRRTYGLWAATDGAALPLSWWLHEDPRTDGAPGRAAGRVPGRSPEAVVVEAYRDAVAAGRGTVPLVADARGISVSSILRGLEAAVPGAPVALRVAPGQAVQVTDPRCPRGVWTPAHEVAAWTRDLRRTSATGDEPGRLAVSRIAVQVPERTAAAGARSAPPLLAELVCLGDPRRPWPQQLWLVAGAPADPDLAQHLARWLEHAPASAERTSGALGLDDYRGRSDDGFHRHAALVGVAQAFLARQSVAPVRLRPVLPAGGDRSALCSSRFPVARTSRTSLVHRLHACPDTARA</sequence>
<feature type="domain" description="Transposase IS701-like DDE" evidence="1">
    <location>
        <begin position="25"/>
        <end position="102"/>
    </location>
</feature>
<dbReference type="InterPro" id="IPR038721">
    <property type="entry name" value="IS701-like_DDE_dom"/>
</dbReference>
<name>A0A4Y3KI69_CELUD</name>
<protein>
    <submittedName>
        <fullName evidence="2">Putative ISXo8 transposase</fullName>
    </submittedName>
</protein>
<dbReference type="PANTHER" id="PTHR33627">
    <property type="entry name" value="TRANSPOSASE"/>
    <property type="match status" value="1"/>
</dbReference>
<keyword evidence="3" id="KW-1185">Reference proteome</keyword>
<dbReference type="InterPro" id="IPR039365">
    <property type="entry name" value="IS701-like"/>
</dbReference>
<reference evidence="2 3" key="1">
    <citation type="submission" date="2019-06" db="EMBL/GenBank/DDBJ databases">
        <title>Whole genome shotgun sequence of Cellulomonas uda NBRC 3747.</title>
        <authorList>
            <person name="Hosoyama A."/>
            <person name="Uohara A."/>
            <person name="Ohji S."/>
            <person name="Ichikawa N."/>
        </authorList>
    </citation>
    <scope>NUCLEOTIDE SEQUENCE [LARGE SCALE GENOMIC DNA]</scope>
    <source>
        <strain evidence="2 3">NBRC 3747</strain>
    </source>
</reference>
<dbReference type="Proteomes" id="UP000315842">
    <property type="component" value="Unassembled WGS sequence"/>
</dbReference>
<dbReference type="RefSeq" id="WP_141322495.1">
    <property type="nucleotide sequence ID" value="NZ_BJLP01000083.1"/>
</dbReference>
<dbReference type="EMBL" id="BJLP01000083">
    <property type="protein sequence ID" value="GEA82698.1"/>
    <property type="molecule type" value="Genomic_DNA"/>
</dbReference>